<dbReference type="EMBL" id="JAYWVC010000109">
    <property type="protein sequence ID" value="MED7825449.1"/>
    <property type="molecule type" value="Genomic_DNA"/>
</dbReference>
<dbReference type="PANTHER" id="PTHR43045:SF1">
    <property type="entry name" value="SHIKIMATE TRANSPORTER"/>
    <property type="match status" value="1"/>
</dbReference>
<feature type="transmembrane region" description="Helical" evidence="4">
    <location>
        <begin position="12"/>
        <end position="31"/>
    </location>
</feature>
<evidence type="ECO:0000256" key="4">
    <source>
        <dbReference type="SAM" id="Phobius"/>
    </source>
</evidence>
<evidence type="ECO:0000256" key="1">
    <source>
        <dbReference type="ARBA" id="ARBA00004651"/>
    </source>
</evidence>
<comment type="subcellular location">
    <subcellularLocation>
        <location evidence="1">Cell membrane</location>
        <topology evidence="1">Multi-pass membrane protein</topology>
    </subcellularLocation>
</comment>
<evidence type="ECO:0000313" key="6">
    <source>
        <dbReference type="Proteomes" id="UP001333996"/>
    </source>
</evidence>
<dbReference type="Proteomes" id="UP001333996">
    <property type="component" value="Unassembled WGS sequence"/>
</dbReference>
<keyword evidence="2" id="KW-0813">Transport</keyword>
<keyword evidence="4" id="KW-0812">Transmembrane</keyword>
<evidence type="ECO:0000256" key="3">
    <source>
        <dbReference type="ARBA" id="ARBA00022475"/>
    </source>
</evidence>
<gene>
    <name evidence="5" type="ORF">VXC91_26550</name>
</gene>
<comment type="caution">
    <text evidence="5">The sequence shown here is derived from an EMBL/GenBank/DDBJ whole genome shotgun (WGS) entry which is preliminary data.</text>
</comment>
<dbReference type="RefSeq" id="WP_329509860.1">
    <property type="nucleotide sequence ID" value="NZ_BAAAYZ010000056.1"/>
</dbReference>
<protein>
    <submittedName>
        <fullName evidence="5">Uncharacterized protein</fullName>
    </submittedName>
</protein>
<reference evidence="5" key="1">
    <citation type="submission" date="2024-01" db="EMBL/GenBank/DDBJ databases">
        <title>First draft genome sequence data of TA4-1, the type strain of Gram-positive actinobacterium Streptomyces chiangmaiensis.</title>
        <authorList>
            <person name="Yasawong M."/>
            <person name="Nantapong N."/>
        </authorList>
    </citation>
    <scope>NUCLEOTIDE SEQUENCE</scope>
    <source>
        <strain evidence="5">TA4-1</strain>
    </source>
</reference>
<accession>A0ABU7FN03</accession>
<dbReference type="PANTHER" id="PTHR43045">
    <property type="entry name" value="SHIKIMATE TRANSPORTER"/>
    <property type="match status" value="1"/>
</dbReference>
<proteinExistence type="predicted"/>
<keyword evidence="6" id="KW-1185">Reference proteome</keyword>
<sequence length="48" mass="4934">MGAATTAIGLLPPYSVLGIAAPILLVLLRLIQGLALGGQWSGVVRCCW</sequence>
<keyword evidence="4" id="KW-1133">Transmembrane helix</keyword>
<keyword evidence="3" id="KW-1003">Cell membrane</keyword>
<name>A0ABU7FN03_9ACTN</name>
<evidence type="ECO:0000256" key="2">
    <source>
        <dbReference type="ARBA" id="ARBA00022448"/>
    </source>
</evidence>
<keyword evidence="4" id="KW-0472">Membrane</keyword>
<organism evidence="5 6">
    <name type="scientific">Streptomyces chiangmaiensis</name>
    <dbReference type="NCBI Taxonomy" id="766497"/>
    <lineage>
        <taxon>Bacteria</taxon>
        <taxon>Bacillati</taxon>
        <taxon>Actinomycetota</taxon>
        <taxon>Actinomycetes</taxon>
        <taxon>Kitasatosporales</taxon>
        <taxon>Streptomycetaceae</taxon>
        <taxon>Streptomyces</taxon>
    </lineage>
</organism>
<evidence type="ECO:0000313" key="5">
    <source>
        <dbReference type="EMBL" id="MED7825449.1"/>
    </source>
</evidence>